<proteinExistence type="predicted"/>
<comment type="caution">
    <text evidence="1">The sequence shown here is derived from an EMBL/GenBank/DDBJ whole genome shotgun (WGS) entry which is preliminary data.</text>
</comment>
<evidence type="ECO:0000313" key="1">
    <source>
        <dbReference type="EMBL" id="GIY74866.1"/>
    </source>
</evidence>
<gene>
    <name evidence="1" type="ORF">CDAR_73281</name>
</gene>
<sequence length="109" mass="12488">MLFTTSRVIVFIVNEESNVTIQMMFFIFKSFSHQDDVIKGCCRKQDRVPVTSFTIGCPEPEVEVKEPKKMQRKVKNGVPSGEVSAETKRSYTRFYPGDLVNAQMKGYPK</sequence>
<accession>A0AAV4VYM1</accession>
<dbReference type="Proteomes" id="UP001054837">
    <property type="component" value="Unassembled WGS sequence"/>
</dbReference>
<evidence type="ECO:0000313" key="2">
    <source>
        <dbReference type="Proteomes" id="UP001054837"/>
    </source>
</evidence>
<dbReference type="AlphaFoldDB" id="A0AAV4VYM1"/>
<dbReference type="EMBL" id="BPLQ01013794">
    <property type="protein sequence ID" value="GIY74866.1"/>
    <property type="molecule type" value="Genomic_DNA"/>
</dbReference>
<keyword evidence="2" id="KW-1185">Reference proteome</keyword>
<name>A0AAV4VYM1_9ARAC</name>
<reference evidence="1 2" key="1">
    <citation type="submission" date="2021-06" db="EMBL/GenBank/DDBJ databases">
        <title>Caerostris darwini draft genome.</title>
        <authorList>
            <person name="Kono N."/>
            <person name="Arakawa K."/>
        </authorList>
    </citation>
    <scope>NUCLEOTIDE SEQUENCE [LARGE SCALE GENOMIC DNA]</scope>
</reference>
<organism evidence="1 2">
    <name type="scientific">Caerostris darwini</name>
    <dbReference type="NCBI Taxonomy" id="1538125"/>
    <lineage>
        <taxon>Eukaryota</taxon>
        <taxon>Metazoa</taxon>
        <taxon>Ecdysozoa</taxon>
        <taxon>Arthropoda</taxon>
        <taxon>Chelicerata</taxon>
        <taxon>Arachnida</taxon>
        <taxon>Araneae</taxon>
        <taxon>Araneomorphae</taxon>
        <taxon>Entelegynae</taxon>
        <taxon>Araneoidea</taxon>
        <taxon>Araneidae</taxon>
        <taxon>Caerostris</taxon>
    </lineage>
</organism>
<protein>
    <submittedName>
        <fullName evidence="1">Uncharacterized protein</fullName>
    </submittedName>
</protein>